<dbReference type="SUPFAM" id="SSF52540">
    <property type="entry name" value="P-loop containing nucleoside triphosphate hydrolases"/>
    <property type="match status" value="2"/>
</dbReference>
<feature type="region of interest" description="Disordered" evidence="3">
    <location>
        <begin position="29"/>
        <end position="49"/>
    </location>
</feature>
<dbReference type="Pfam" id="PF00437">
    <property type="entry name" value="T2SSE"/>
    <property type="match status" value="1"/>
</dbReference>
<accession>A0A0F9CLZ2</accession>
<sequence>LRLLEKDPAQRSASASEVGQALASIDLAQPASPAEAPAAEPAPATGQSPLYRRTFVGRETELRQLQAAFDNALSGQGALVMVVGEPGIGKTTLCEQLATYATLRGGRPLVGHCYEEGSLSLPYLPFVEAMRSYVLAREPDDLMRELGSGAAEVARIVSEVRERVEIELSPPGDPEEERYRLLQAVTAFLRNAATVQPLLIVLEDLHDADRGTLELLTHVARNLAGMRLVIVGTYRDIEVDRAHALSSALAELRRVTTFSRVLLRGLTPDEVQRMMSGIAGQEIAWGLAEAVHRQTEGNPLFIQEVLRYLVEEGLISRDEGQWRPTGETPLAMSIPEGLRDVIGKRLSRLSPDCNSLLSVAAVIGREFSLETLRAVAGMSEEALLAALEEAIRVAVLEEKSRVGEIRYRFAHAFFRQTLYEEMIAPRRLRLHQQVARALEEQYAARAEEHATELAEHFRACVQVRLNTIISGGTGTGKTTLLNALSAFIPDTERILTIEDPAELKLQQVHVVTLESRPPNLENKREVSQRDLVRNALRMRPDRIIVGEVRGSEAFDMMQAMNTGHEGSLTTVHA</sequence>
<dbReference type="AlphaFoldDB" id="A0A0F9CLZ2"/>
<dbReference type="GO" id="GO:0004016">
    <property type="term" value="F:adenylate cyclase activity"/>
    <property type="evidence" value="ECO:0007669"/>
    <property type="project" value="TreeGrafter"/>
</dbReference>
<organism evidence="5">
    <name type="scientific">marine sediment metagenome</name>
    <dbReference type="NCBI Taxonomy" id="412755"/>
    <lineage>
        <taxon>unclassified sequences</taxon>
        <taxon>metagenomes</taxon>
        <taxon>ecological metagenomes</taxon>
    </lineage>
</organism>
<dbReference type="EMBL" id="LAZR01032690">
    <property type="protein sequence ID" value="KKL50189.1"/>
    <property type="molecule type" value="Genomic_DNA"/>
</dbReference>
<dbReference type="GO" id="GO:0005737">
    <property type="term" value="C:cytoplasm"/>
    <property type="evidence" value="ECO:0007669"/>
    <property type="project" value="TreeGrafter"/>
</dbReference>
<evidence type="ECO:0000256" key="1">
    <source>
        <dbReference type="ARBA" id="ARBA00022741"/>
    </source>
</evidence>
<dbReference type="PANTHER" id="PTHR16305">
    <property type="entry name" value="TESTICULAR SOLUBLE ADENYLYL CYCLASE"/>
    <property type="match status" value="1"/>
</dbReference>
<dbReference type="InterPro" id="IPR041664">
    <property type="entry name" value="AAA_16"/>
</dbReference>
<dbReference type="CDD" id="cd01130">
    <property type="entry name" value="VirB11-like_ATPase"/>
    <property type="match status" value="1"/>
</dbReference>
<dbReference type="InterPro" id="IPR001482">
    <property type="entry name" value="T2SS/T4SS_dom"/>
</dbReference>
<keyword evidence="1" id="KW-0547">Nucleotide-binding</keyword>
<dbReference type="InterPro" id="IPR027417">
    <property type="entry name" value="P-loop_NTPase"/>
</dbReference>
<dbReference type="PANTHER" id="PTHR16305:SF35">
    <property type="entry name" value="TRANSCRIPTIONAL ACTIVATOR DOMAIN"/>
    <property type="match status" value="1"/>
</dbReference>
<keyword evidence="2" id="KW-0067">ATP-binding</keyword>
<protein>
    <recommendedName>
        <fullName evidence="4">AAA+ ATPase domain-containing protein</fullName>
    </recommendedName>
</protein>
<dbReference type="Pfam" id="PF13191">
    <property type="entry name" value="AAA_16"/>
    <property type="match status" value="1"/>
</dbReference>
<evidence type="ECO:0000256" key="3">
    <source>
        <dbReference type="SAM" id="MobiDB-lite"/>
    </source>
</evidence>
<feature type="non-terminal residue" evidence="5">
    <location>
        <position position="1"/>
    </location>
</feature>
<evidence type="ECO:0000259" key="4">
    <source>
        <dbReference type="SMART" id="SM00382"/>
    </source>
</evidence>
<dbReference type="GO" id="GO:0005524">
    <property type="term" value="F:ATP binding"/>
    <property type="evidence" value="ECO:0007669"/>
    <property type="project" value="UniProtKB-KW"/>
</dbReference>
<feature type="domain" description="AAA+ ATPase" evidence="4">
    <location>
        <begin position="463"/>
        <end position="568"/>
    </location>
</feature>
<feature type="domain" description="AAA+ ATPase" evidence="4">
    <location>
        <begin position="76"/>
        <end position="266"/>
    </location>
</feature>
<comment type="caution">
    <text evidence="5">The sequence shown here is derived from an EMBL/GenBank/DDBJ whole genome shotgun (WGS) entry which is preliminary data.</text>
</comment>
<dbReference type="SMART" id="SM00382">
    <property type="entry name" value="AAA"/>
    <property type="match status" value="2"/>
</dbReference>
<dbReference type="Gene3D" id="3.40.50.300">
    <property type="entry name" value="P-loop containing nucleotide triphosphate hydrolases"/>
    <property type="match status" value="2"/>
</dbReference>
<feature type="compositionally biased region" description="Low complexity" evidence="3">
    <location>
        <begin position="29"/>
        <end position="44"/>
    </location>
</feature>
<proteinExistence type="predicted"/>
<evidence type="ECO:0000313" key="5">
    <source>
        <dbReference type="EMBL" id="KKL50189.1"/>
    </source>
</evidence>
<feature type="non-terminal residue" evidence="5">
    <location>
        <position position="573"/>
    </location>
</feature>
<name>A0A0F9CLZ2_9ZZZZ</name>
<gene>
    <name evidence="5" type="ORF">LCGC14_2307990</name>
</gene>
<reference evidence="5" key="1">
    <citation type="journal article" date="2015" name="Nature">
        <title>Complex archaea that bridge the gap between prokaryotes and eukaryotes.</title>
        <authorList>
            <person name="Spang A."/>
            <person name="Saw J.H."/>
            <person name="Jorgensen S.L."/>
            <person name="Zaremba-Niedzwiedzka K."/>
            <person name="Martijn J."/>
            <person name="Lind A.E."/>
            <person name="van Eijk R."/>
            <person name="Schleper C."/>
            <person name="Guy L."/>
            <person name="Ettema T.J."/>
        </authorList>
    </citation>
    <scope>NUCLEOTIDE SEQUENCE</scope>
</reference>
<dbReference type="InterPro" id="IPR003593">
    <property type="entry name" value="AAA+_ATPase"/>
</dbReference>
<evidence type="ECO:0000256" key="2">
    <source>
        <dbReference type="ARBA" id="ARBA00022840"/>
    </source>
</evidence>